<dbReference type="RefSeq" id="WP_138232097.1">
    <property type="nucleotide sequence ID" value="NZ_AP022577.1"/>
</dbReference>
<feature type="compositionally biased region" description="Acidic residues" evidence="1">
    <location>
        <begin position="365"/>
        <end position="380"/>
    </location>
</feature>
<evidence type="ECO:0000313" key="3">
    <source>
        <dbReference type="Proteomes" id="UP000465609"/>
    </source>
</evidence>
<dbReference type="Proteomes" id="UP000465609">
    <property type="component" value="Chromosome"/>
</dbReference>
<reference evidence="2 3" key="1">
    <citation type="journal article" date="2019" name="Emerg. Microbes Infect.">
        <title>Comprehensive subspecies identification of 175 nontuberculous mycobacteria species based on 7547 genomic profiles.</title>
        <authorList>
            <person name="Matsumoto Y."/>
            <person name="Kinjo T."/>
            <person name="Motooka D."/>
            <person name="Nabeya D."/>
            <person name="Jung N."/>
            <person name="Uechi K."/>
            <person name="Horii T."/>
            <person name="Iida T."/>
            <person name="Fujita J."/>
            <person name="Nakamura S."/>
        </authorList>
    </citation>
    <scope>NUCLEOTIDE SEQUENCE [LARGE SCALE GENOMIC DNA]</scope>
    <source>
        <strain evidence="2 3">JCM 15296</strain>
    </source>
</reference>
<organism evidence="2 3">
    <name type="scientific">Mycolicibacterium aubagnense</name>
    <dbReference type="NCBI Taxonomy" id="319707"/>
    <lineage>
        <taxon>Bacteria</taxon>
        <taxon>Bacillati</taxon>
        <taxon>Actinomycetota</taxon>
        <taxon>Actinomycetes</taxon>
        <taxon>Mycobacteriales</taxon>
        <taxon>Mycobacteriaceae</taxon>
        <taxon>Mycolicibacterium</taxon>
    </lineage>
</organism>
<feature type="compositionally biased region" description="Acidic residues" evidence="1">
    <location>
        <begin position="387"/>
        <end position="397"/>
    </location>
</feature>
<feature type="compositionally biased region" description="Low complexity" evidence="1">
    <location>
        <begin position="270"/>
        <end position="287"/>
    </location>
</feature>
<gene>
    <name evidence="2" type="ORF">MAUB_20670</name>
</gene>
<name>A0ABM7IBU4_9MYCO</name>
<sequence>MMAAAFDVAGRLSEGDHALTVLDDYVAACQVLGLPPSVSLQDLYRAESGLDLAALAADARSLDAAATAAQDALRMQGNGYRELTAQWSGAGGDAAGAFLRTLAIAAEDVVAHLRRSARALTILHDELWRAVDTKVDAVLRADAQTSGHRDEWTAAAHAVLGGVGDAAAASEIVDQQVKPFVLRVVFGELAAALQTASDAVVAAYDSANSAATPGAVSFGFPGQVLAPVLSASAAAGPRDYPAVAPPTLGAAALWSAPPAAQAGMPATSGALLSESPATTSAAPEPALGTSATASPVGAATPPADVGFGSGVGGLGQQLVDAIGGVLGSMAGLGSGAAGLGGVDDLKTGLAEDLGLDDEAAKGDVGDDEGDKDEPEPDDKPDDTTNNDADELTPDDGVEQPVDQPPGELNPPVVTAAPVPLPDPAPVTPPVEPLAEHANPTTRTPCEIAADELPNVGE</sequence>
<keyword evidence="3" id="KW-1185">Reference proteome</keyword>
<feature type="compositionally biased region" description="Pro residues" evidence="1">
    <location>
        <begin position="418"/>
        <end position="431"/>
    </location>
</feature>
<accession>A0ABM7IBU4</accession>
<dbReference type="EMBL" id="AP022577">
    <property type="protein sequence ID" value="BBX84194.1"/>
    <property type="molecule type" value="Genomic_DNA"/>
</dbReference>
<evidence type="ECO:0000313" key="2">
    <source>
        <dbReference type="EMBL" id="BBX84194.1"/>
    </source>
</evidence>
<feature type="region of interest" description="Disordered" evidence="1">
    <location>
        <begin position="264"/>
        <end position="297"/>
    </location>
</feature>
<feature type="region of interest" description="Disordered" evidence="1">
    <location>
        <begin position="354"/>
        <end position="457"/>
    </location>
</feature>
<evidence type="ECO:0000256" key="1">
    <source>
        <dbReference type="SAM" id="MobiDB-lite"/>
    </source>
</evidence>
<proteinExistence type="predicted"/>
<protein>
    <submittedName>
        <fullName evidence="2">Uncharacterized protein</fullName>
    </submittedName>
</protein>